<dbReference type="AlphaFoldDB" id="A0A7J7KYM2"/>
<organism evidence="2 3">
    <name type="scientific">Kingdonia uniflora</name>
    <dbReference type="NCBI Taxonomy" id="39325"/>
    <lineage>
        <taxon>Eukaryota</taxon>
        <taxon>Viridiplantae</taxon>
        <taxon>Streptophyta</taxon>
        <taxon>Embryophyta</taxon>
        <taxon>Tracheophyta</taxon>
        <taxon>Spermatophyta</taxon>
        <taxon>Magnoliopsida</taxon>
        <taxon>Ranunculales</taxon>
        <taxon>Circaeasteraceae</taxon>
        <taxon>Kingdonia</taxon>
    </lineage>
</organism>
<keyword evidence="3" id="KW-1185">Reference proteome</keyword>
<keyword evidence="1" id="KW-0472">Membrane</keyword>
<sequence length="231" mass="25957">MAQYSFGTITQISVGHFTTLELKVVSTTENVIPAIGFFSFVSFKVKLRLGLVGAAGLFNLSWCIVAFGHFAYVSMDYCLKVWTGFTTSAFCDLVLNLGINTMILKLMAGSLKNVDVAVALITICVKILNELRAGRPKVAKFSIIVVVLSSTLVGMNSNYVRGHFSLSYLSLRIEVGLKRIENEIFNVQIRTGYDRKKFDLVKLPEDWNWLSYLKFELLMLPEDLSWFCSSF</sequence>
<keyword evidence="1" id="KW-0812">Transmembrane</keyword>
<gene>
    <name evidence="2" type="ORF">GIB67_015323</name>
</gene>
<accession>A0A7J7KYM2</accession>
<feature type="transmembrane region" description="Helical" evidence="1">
    <location>
        <begin position="79"/>
        <end position="99"/>
    </location>
</feature>
<reference evidence="2 3" key="1">
    <citation type="journal article" date="2020" name="IScience">
        <title>Genome Sequencing of the Endangered Kingdonia uniflora (Circaeasteraceae, Ranunculales) Reveals Potential Mechanisms of Evolutionary Specialization.</title>
        <authorList>
            <person name="Sun Y."/>
            <person name="Deng T."/>
            <person name="Zhang A."/>
            <person name="Moore M.J."/>
            <person name="Landis J.B."/>
            <person name="Lin N."/>
            <person name="Zhang H."/>
            <person name="Zhang X."/>
            <person name="Huang J."/>
            <person name="Zhang X."/>
            <person name="Sun H."/>
            <person name="Wang H."/>
        </authorList>
    </citation>
    <scope>NUCLEOTIDE SEQUENCE [LARGE SCALE GENOMIC DNA]</scope>
    <source>
        <strain evidence="2">TB1705</strain>
        <tissue evidence="2">Leaf</tissue>
    </source>
</reference>
<dbReference type="EMBL" id="JACGCM010002784">
    <property type="protein sequence ID" value="KAF6135470.1"/>
    <property type="molecule type" value="Genomic_DNA"/>
</dbReference>
<proteinExistence type="predicted"/>
<protein>
    <submittedName>
        <fullName evidence="2">Uncharacterized protein</fullName>
    </submittedName>
</protein>
<feature type="transmembrane region" description="Helical" evidence="1">
    <location>
        <begin position="49"/>
        <end position="73"/>
    </location>
</feature>
<name>A0A7J7KYM2_9MAGN</name>
<keyword evidence="1" id="KW-1133">Transmembrane helix</keyword>
<comment type="caution">
    <text evidence="2">The sequence shown here is derived from an EMBL/GenBank/DDBJ whole genome shotgun (WGS) entry which is preliminary data.</text>
</comment>
<dbReference type="Proteomes" id="UP000541444">
    <property type="component" value="Unassembled WGS sequence"/>
</dbReference>
<evidence type="ECO:0000256" key="1">
    <source>
        <dbReference type="SAM" id="Phobius"/>
    </source>
</evidence>
<evidence type="ECO:0000313" key="3">
    <source>
        <dbReference type="Proteomes" id="UP000541444"/>
    </source>
</evidence>
<dbReference type="OrthoDB" id="2126698at2759"/>
<evidence type="ECO:0000313" key="2">
    <source>
        <dbReference type="EMBL" id="KAF6135470.1"/>
    </source>
</evidence>